<dbReference type="Gene3D" id="3.40.350.10">
    <property type="entry name" value="Creatinase/prolidase N-terminal domain"/>
    <property type="match status" value="1"/>
</dbReference>
<dbReference type="PANTHER" id="PTHR46112:SF2">
    <property type="entry name" value="XAA-PRO AMINOPEPTIDASE P-RELATED"/>
    <property type="match status" value="1"/>
</dbReference>
<organism evidence="3 4">
    <name type="scientific">Faecalibacterium langellae</name>
    <dbReference type="NCBI Taxonomy" id="3435293"/>
    <lineage>
        <taxon>Bacteria</taxon>
        <taxon>Bacillati</taxon>
        <taxon>Bacillota</taxon>
        <taxon>Clostridia</taxon>
        <taxon>Eubacteriales</taxon>
        <taxon>Oscillospiraceae</taxon>
        <taxon>Faecalibacterium</taxon>
    </lineage>
</organism>
<gene>
    <name evidence="3" type="ORF">CGS46_06580</name>
</gene>
<dbReference type="Proteomes" id="UP000220752">
    <property type="component" value="Unassembled WGS sequence"/>
</dbReference>
<reference evidence="3 4" key="1">
    <citation type="journal article" date="2017" name="Front. Microbiol.">
        <title>New Insights into the Diversity of the Genus Faecalibacterium.</title>
        <authorList>
            <person name="Benevides L."/>
            <person name="Burman S."/>
            <person name="Martin R."/>
            <person name="Robert V."/>
            <person name="Thomas M."/>
            <person name="Miquel S."/>
            <person name="Chain F."/>
            <person name="Sokol H."/>
            <person name="Bermudez-Humaran L.G."/>
            <person name="Morrison M."/>
            <person name="Langella P."/>
            <person name="Azevedo V.A."/>
            <person name="Chatel J.M."/>
            <person name="Soares S."/>
        </authorList>
    </citation>
    <scope>NUCLEOTIDE SEQUENCE [LARGE SCALE GENOMIC DNA]</scope>
    <source>
        <strain evidence="4">CNCM I-4540</strain>
    </source>
</reference>
<evidence type="ECO:0000313" key="4">
    <source>
        <dbReference type="Proteomes" id="UP000220752"/>
    </source>
</evidence>
<accession>A0A2A6ZBN9</accession>
<dbReference type="InterPro" id="IPR000994">
    <property type="entry name" value="Pept_M24"/>
</dbReference>
<protein>
    <recommendedName>
        <fullName evidence="5">M24 family metallopeptidase</fullName>
    </recommendedName>
</protein>
<dbReference type="InterPro" id="IPR000587">
    <property type="entry name" value="Creatinase_N"/>
</dbReference>
<evidence type="ECO:0000259" key="1">
    <source>
        <dbReference type="Pfam" id="PF00557"/>
    </source>
</evidence>
<name>A0A2A6ZBN9_9FIRM</name>
<dbReference type="Gene3D" id="3.90.230.10">
    <property type="entry name" value="Creatinase/methionine aminopeptidase superfamily"/>
    <property type="match status" value="1"/>
</dbReference>
<sequence length="357" mass="39273">MRLTECDPRISQLRALYHRRGNSAIVLTQPMNLSWLLGGRMQIGIAGSGAVCTAVINDAEVVLITNNIEARRLQEEEVGDVPRILALPWADGEPAVQAQAELAGNAPLLEADCAEELQQLRSCLQGTQEQEAAQVAALCSSAVERAVLLIHPGMTEWEASGVLSGCAVANGLIPNVLFTPADEHIARYRHALSGPYPLKKTMMLSMGAQKNGLYASITRFVSFGRPEEVFLSAQEKTCQVAAMLYSETRPGKQYGTLFAQLKRRYAKVGAGEQIALHHQGGMGGFQTRENRLTPDLPGQVQAHQLYAWNPSVTGFKSEDMLLVGENENRILTRTEIFPHKTFYYKDQAWDMPQVLIL</sequence>
<proteinExistence type="predicted"/>
<dbReference type="InterPro" id="IPR029149">
    <property type="entry name" value="Creatin/AminoP/Spt16_N"/>
</dbReference>
<evidence type="ECO:0008006" key="5">
    <source>
        <dbReference type="Google" id="ProtNLM"/>
    </source>
</evidence>
<dbReference type="Pfam" id="PF00557">
    <property type="entry name" value="Peptidase_M24"/>
    <property type="match status" value="1"/>
</dbReference>
<dbReference type="SUPFAM" id="SSF53092">
    <property type="entry name" value="Creatinase/prolidase N-terminal domain"/>
    <property type="match status" value="1"/>
</dbReference>
<dbReference type="EMBL" id="NMTQ01000022">
    <property type="protein sequence ID" value="PDX58766.1"/>
    <property type="molecule type" value="Genomic_DNA"/>
</dbReference>
<evidence type="ECO:0000313" key="3">
    <source>
        <dbReference type="EMBL" id="PDX58766.1"/>
    </source>
</evidence>
<comment type="caution">
    <text evidence="3">The sequence shown here is derived from an EMBL/GenBank/DDBJ whole genome shotgun (WGS) entry which is preliminary data.</text>
</comment>
<dbReference type="Pfam" id="PF01321">
    <property type="entry name" value="Creatinase_N"/>
    <property type="match status" value="1"/>
</dbReference>
<feature type="domain" description="Creatinase N-terminal" evidence="2">
    <location>
        <begin position="9"/>
        <end position="98"/>
    </location>
</feature>
<dbReference type="AlphaFoldDB" id="A0A2A6ZBN9"/>
<keyword evidence="4" id="KW-1185">Reference proteome</keyword>
<dbReference type="CDD" id="cd01066">
    <property type="entry name" value="APP_MetAP"/>
    <property type="match status" value="1"/>
</dbReference>
<dbReference type="InterPro" id="IPR050659">
    <property type="entry name" value="Peptidase_M24B"/>
</dbReference>
<dbReference type="InterPro" id="IPR036005">
    <property type="entry name" value="Creatinase/aminopeptidase-like"/>
</dbReference>
<evidence type="ECO:0000259" key="2">
    <source>
        <dbReference type="Pfam" id="PF01321"/>
    </source>
</evidence>
<feature type="domain" description="Peptidase M24" evidence="1">
    <location>
        <begin position="134"/>
        <end position="324"/>
    </location>
</feature>
<dbReference type="PANTHER" id="PTHR46112">
    <property type="entry name" value="AMINOPEPTIDASE"/>
    <property type="match status" value="1"/>
</dbReference>
<dbReference type="SUPFAM" id="SSF55920">
    <property type="entry name" value="Creatinase/aminopeptidase"/>
    <property type="match status" value="1"/>
</dbReference>